<evidence type="ECO:0000256" key="10">
    <source>
        <dbReference type="ARBA" id="ARBA00044145"/>
    </source>
</evidence>
<protein>
    <recommendedName>
        <fullName evidence="10">Cyclic GMP-AMP synthase</fullName>
    </recommendedName>
</protein>
<evidence type="ECO:0000259" key="13">
    <source>
        <dbReference type="Pfam" id="PF21713"/>
    </source>
</evidence>
<keyword evidence="4" id="KW-0547">Nucleotide-binding</keyword>
<dbReference type="Pfam" id="PF21713">
    <property type="entry name" value="DncV_C"/>
    <property type="match status" value="1"/>
</dbReference>
<dbReference type="EMBL" id="BTRJ01000002">
    <property type="protein sequence ID" value="GMR26047.1"/>
    <property type="molecule type" value="Genomic_DNA"/>
</dbReference>
<keyword evidence="6" id="KW-0460">Magnesium</keyword>
<evidence type="ECO:0000256" key="2">
    <source>
        <dbReference type="ARBA" id="ARBA00022695"/>
    </source>
</evidence>
<evidence type="ECO:0000256" key="9">
    <source>
        <dbReference type="ARBA" id="ARBA00023134"/>
    </source>
</evidence>
<evidence type="ECO:0000256" key="5">
    <source>
        <dbReference type="ARBA" id="ARBA00022840"/>
    </source>
</evidence>
<evidence type="ECO:0000313" key="15">
    <source>
        <dbReference type="Proteomes" id="UP001306668"/>
    </source>
</evidence>
<evidence type="ECO:0000259" key="12">
    <source>
        <dbReference type="Pfam" id="PF21654"/>
    </source>
</evidence>
<keyword evidence="8" id="KW-0051">Antiviral defense</keyword>
<sequence length="392" mass="44482">MLNLHSLFLNGENPIAFDKVISPTEEQRKLLVQAKNKIRDHLREGIRRASTAVLGMEKQVEPRFRTQGSWSYKTCIQGAHLPPQEMDWDFGVYLPVTVWDESAPPRAMAKLYFSFVEDSLEALCLQEGWVLDKSNARCVRVKISPWAHIDLPLYAAPEEKFQKVRDRIAFDHASSKNHLRESVSASLEEFSDSGEMPGDFWAEMEDIHLAKRNGEWTKSDPEQVSRWFDDQVTKHGDQLRRVCRYLKAWRDHHWEMGGPSSVLLMIMATKRFERSYGRDDIALEKSAEAIEDLVRGEVREVGIDFAAENFNRLDAASRNLASERAGDLRSSIRRARGLGAAMKHDAIARMREQFGGRIPDDIDLVTVDGAAEVRSTQAREVVPPVVGATHAG</sequence>
<gene>
    <name evidence="14" type="ORF">STENOSP10_02660</name>
</gene>
<evidence type="ECO:0000256" key="7">
    <source>
        <dbReference type="ARBA" id="ARBA00023080"/>
    </source>
</evidence>
<feature type="domain" description="Cyclic GMP-AMP synthase C-terminal" evidence="13">
    <location>
        <begin position="236"/>
        <end position="362"/>
    </location>
</feature>
<dbReference type="Proteomes" id="UP001306668">
    <property type="component" value="Unassembled WGS sequence"/>
</dbReference>
<evidence type="ECO:0000256" key="4">
    <source>
        <dbReference type="ARBA" id="ARBA00022741"/>
    </source>
</evidence>
<evidence type="ECO:0000256" key="3">
    <source>
        <dbReference type="ARBA" id="ARBA00022723"/>
    </source>
</evidence>
<feature type="domain" description="Cyclic GMP-AMP synthase DncV-like nucleotidyltransferase" evidence="12">
    <location>
        <begin position="62"/>
        <end position="154"/>
    </location>
</feature>
<dbReference type="InterPro" id="IPR048445">
    <property type="entry name" value="DncV-like_NTFase"/>
</dbReference>
<keyword evidence="1" id="KW-0808">Transferase</keyword>
<accession>A0ABQ6Q766</accession>
<comment type="caution">
    <text evidence="14">The sequence shown here is derived from an EMBL/GenBank/DDBJ whole genome shotgun (WGS) entry which is preliminary data.</text>
</comment>
<dbReference type="InterPro" id="IPR047805">
    <property type="entry name" value="GAMP_synthase"/>
</dbReference>
<comment type="catalytic activity">
    <reaction evidence="11">
        <text>GTP + ATP = 3',3'-cGAMP + 2 diphosphate</text>
        <dbReference type="Rhea" id="RHEA:35647"/>
        <dbReference type="ChEBI" id="CHEBI:30616"/>
        <dbReference type="ChEBI" id="CHEBI:33019"/>
        <dbReference type="ChEBI" id="CHEBI:37565"/>
        <dbReference type="ChEBI" id="CHEBI:71501"/>
    </reaction>
    <physiologicalReaction direction="left-to-right" evidence="11">
        <dbReference type="Rhea" id="RHEA:35648"/>
    </physiologicalReaction>
</comment>
<reference evidence="15" key="1">
    <citation type="submission" date="2023-07" db="EMBL/GenBank/DDBJ databases">
        <title>Genome sequence of Stenotrophomonas sp. Alg010 isolated from Sargassum waste.</title>
        <authorList>
            <person name="Mohapatra"/>
            <person name="B.R."/>
        </authorList>
    </citation>
    <scope>NUCLEOTIDE SEQUENCE [LARGE SCALE GENOMIC DNA]</scope>
    <source>
        <strain evidence="15">Alg010</strain>
    </source>
</reference>
<dbReference type="Pfam" id="PF21654">
    <property type="entry name" value="DncV-like_NTFase"/>
    <property type="match status" value="1"/>
</dbReference>
<dbReference type="InterPro" id="IPR048446">
    <property type="entry name" value="DncV_C"/>
</dbReference>
<proteinExistence type="predicted"/>
<organism evidence="14 15">
    <name type="scientific">Stenotrophomonas sepilia</name>
    <dbReference type="NCBI Taxonomy" id="2860290"/>
    <lineage>
        <taxon>Bacteria</taxon>
        <taxon>Pseudomonadati</taxon>
        <taxon>Pseudomonadota</taxon>
        <taxon>Gammaproteobacteria</taxon>
        <taxon>Lysobacterales</taxon>
        <taxon>Lysobacteraceae</taxon>
        <taxon>Stenotrophomonas</taxon>
        <taxon>Stenotrophomonas maltophilia group</taxon>
    </lineage>
</organism>
<evidence type="ECO:0000256" key="1">
    <source>
        <dbReference type="ARBA" id="ARBA00022679"/>
    </source>
</evidence>
<keyword evidence="15" id="KW-1185">Reference proteome</keyword>
<keyword evidence="7" id="KW-0546">Nucleotide metabolism</keyword>
<keyword evidence="2" id="KW-0548">Nucleotidyltransferase</keyword>
<dbReference type="RefSeq" id="WP_338167380.1">
    <property type="nucleotide sequence ID" value="NZ_BTRJ01000002.1"/>
</dbReference>
<evidence type="ECO:0000256" key="11">
    <source>
        <dbReference type="ARBA" id="ARBA00048304"/>
    </source>
</evidence>
<evidence type="ECO:0000256" key="8">
    <source>
        <dbReference type="ARBA" id="ARBA00023118"/>
    </source>
</evidence>
<keyword evidence="9" id="KW-0342">GTP-binding</keyword>
<evidence type="ECO:0000256" key="6">
    <source>
        <dbReference type="ARBA" id="ARBA00022842"/>
    </source>
</evidence>
<name>A0ABQ6Q766_9GAMM</name>
<dbReference type="NCBIfam" id="NF041078">
    <property type="entry name" value="cGAS"/>
    <property type="match status" value="1"/>
</dbReference>
<keyword evidence="3" id="KW-0479">Metal-binding</keyword>
<evidence type="ECO:0000313" key="14">
    <source>
        <dbReference type="EMBL" id="GMR26047.1"/>
    </source>
</evidence>
<keyword evidence="5" id="KW-0067">ATP-binding</keyword>